<keyword evidence="2" id="KW-1185">Reference proteome</keyword>
<evidence type="ECO:0000313" key="1">
    <source>
        <dbReference type="EMBL" id="MBJ7881600.1"/>
    </source>
</evidence>
<dbReference type="AlphaFoldDB" id="A0A934KT74"/>
<comment type="caution">
    <text evidence="1">The sequence shown here is derived from an EMBL/GenBank/DDBJ whole genome shotgun (WGS) entry which is preliminary data.</text>
</comment>
<proteinExistence type="predicted"/>
<dbReference type="EMBL" id="JAEHJZ010000032">
    <property type="protein sequence ID" value="MBJ7881600.1"/>
    <property type="molecule type" value="Genomic_DNA"/>
</dbReference>
<organism evidence="1 2">
    <name type="scientific">Gelidibacter salicanalis</name>
    <dbReference type="NCBI Taxonomy" id="291193"/>
    <lineage>
        <taxon>Bacteria</taxon>
        <taxon>Pseudomonadati</taxon>
        <taxon>Bacteroidota</taxon>
        <taxon>Flavobacteriia</taxon>
        <taxon>Flavobacteriales</taxon>
        <taxon>Flavobacteriaceae</taxon>
        <taxon>Gelidibacter</taxon>
    </lineage>
</organism>
<name>A0A934KT74_9FLAO</name>
<gene>
    <name evidence="1" type="ORF">JEM65_13235</name>
</gene>
<evidence type="ECO:0000313" key="2">
    <source>
        <dbReference type="Proteomes" id="UP000662373"/>
    </source>
</evidence>
<protein>
    <submittedName>
        <fullName evidence="1">Uncharacterized protein</fullName>
    </submittedName>
</protein>
<sequence>MGNWNNKMSTVDRELAQEIVHYEASKYKRWFTKQLKLMRISSKKADAVLKTLLFFGGSQ</sequence>
<accession>A0A934KT74</accession>
<reference evidence="1 2" key="1">
    <citation type="submission" date="2020-09" db="EMBL/GenBank/DDBJ databases">
        <title>Draft genome of Gelidibacter salicanalis PAMC21136.</title>
        <authorList>
            <person name="Park H."/>
        </authorList>
    </citation>
    <scope>NUCLEOTIDE SEQUENCE [LARGE SCALE GENOMIC DNA]</scope>
    <source>
        <strain evidence="1 2">PAMC21136</strain>
    </source>
</reference>
<dbReference type="Proteomes" id="UP000662373">
    <property type="component" value="Unassembled WGS sequence"/>
</dbReference>
<dbReference type="RefSeq" id="WP_199600314.1">
    <property type="nucleotide sequence ID" value="NZ_JAEHJZ010000032.1"/>
</dbReference>